<evidence type="ECO:0000313" key="10">
    <source>
        <dbReference type="Proteomes" id="UP001207408"/>
    </source>
</evidence>
<dbReference type="Gene3D" id="2.60.40.1120">
    <property type="entry name" value="Carboxypeptidase-like, regulatory domain"/>
    <property type="match status" value="1"/>
</dbReference>
<dbReference type="PROSITE" id="PS52016">
    <property type="entry name" value="TONB_DEPENDENT_REC_3"/>
    <property type="match status" value="1"/>
</dbReference>
<evidence type="ECO:0000256" key="4">
    <source>
        <dbReference type="ARBA" id="ARBA00022692"/>
    </source>
</evidence>
<evidence type="ECO:0000256" key="5">
    <source>
        <dbReference type="ARBA" id="ARBA00023136"/>
    </source>
</evidence>
<sequence>MKTNLRLFTVVVMFFVAQVMIGQNRTITGTVKDDTNEPLPGVSIQIGGTTTGTITDIDGNYSLVIPQEKVKLTFSFIGFKAREIEVGNQTVINVQMVPDVEGLDEVVVVGYGTMKKSDLSGASVSLSAEKLKGAGIANIDQALKGRAAGVSAVSTTGQPGGAVSIRVRGQSTINAGAEPLYVIDGVPMTSNTSSGHDLGLGDALGNSPTTGVSPLSTINPNDIVSMEILKDASATAIYGSMGANGVIMITTKRGKKGDAKFTYGGSYGVQHQDTRIDILNLREFAEYSNEVASDLNSNDPRAEFQDPSLLGKGTNWQDAIFQLAAVQQHQISASGGGEKLKYYVSGGYMNQEGTVIGTEFERMSFSTNLDAELKSWLKMGVNIKYSQTDERLGLADSESGIIRIALQTTPDMPIYDMDGNYATIFRDRQPSNPNAIGLALDDDNLLEKTAFGSTVFFDFDILKDLKFHTEGTLNLNYSKAEVFRPAVTYGNWDRSINSMRAQNNKYTFWQIKNYMTYSKSFGKHSGTAMVGQDMFESSLDYESVYNTNLPSNDIQNPALGDGTPQINYGFNSMSNASVFGRFNYNYDNRYMLTYTYRRDGSSNFGPENRWAGFNSFAASWRLSNESFMKWSEPVLRNAKLRFGWGQVGNQDIDGYLWGASISKMETGLGAGYRQTNISNPYIKWEKQEQYNIGLDLSIMDVADVVVEVYKKISNDMLMDMQLPSYMGTRGNSSSALAAPWGNFGEIENKGLEISLTTHNIKKAFTWDTDFQISFNRNKLVALDGTPSAHLEGYGQWSDVVSLTEVGDPLFNFYGYVTDGVFQSLEDLKSSPVQVGYPSDGESFHITNTTYIGDLKFKDISGPDGKPDGIIDSYDRTNIGSPMPDFTFGLNNTFSYKNFDLAVFINGSYGNDVMNYTAISLSNMKSEFSNQLAVVNNRARLEVIDPSIEGTSLNDVSNVRLINPNTNIPRATGQDQNDNDRISDRYIEDGSFIRIKNITLGYTFPKTLIEKVRLSNARIYASIENLVTFTDYSGFDPEVGASTQSPNVFGLDNGRYPSPQVFTFGLNVSF</sequence>
<gene>
    <name evidence="9" type="ORF">OM074_12115</name>
</gene>
<evidence type="ECO:0000256" key="3">
    <source>
        <dbReference type="ARBA" id="ARBA00022452"/>
    </source>
</evidence>
<proteinExistence type="inferred from homology"/>
<dbReference type="InterPro" id="IPR012910">
    <property type="entry name" value="Plug_dom"/>
</dbReference>
<dbReference type="AlphaFoldDB" id="A0AAE3MEZ1"/>
<dbReference type="NCBIfam" id="TIGR04056">
    <property type="entry name" value="OMP_RagA_SusC"/>
    <property type="match status" value="1"/>
</dbReference>
<dbReference type="InterPro" id="IPR023996">
    <property type="entry name" value="TonB-dep_OMP_SusC/RagA"/>
</dbReference>
<organism evidence="9 10">
    <name type="scientific">Plebeiibacterium marinum</name>
    <dbReference type="NCBI Taxonomy" id="2992111"/>
    <lineage>
        <taxon>Bacteria</taxon>
        <taxon>Pseudomonadati</taxon>
        <taxon>Bacteroidota</taxon>
        <taxon>Bacteroidia</taxon>
        <taxon>Marinilabiliales</taxon>
        <taxon>Marinilabiliaceae</taxon>
        <taxon>Plebeiibacterium</taxon>
    </lineage>
</organism>
<dbReference type="GO" id="GO:0009279">
    <property type="term" value="C:cell outer membrane"/>
    <property type="evidence" value="ECO:0007669"/>
    <property type="project" value="UniProtKB-SubCell"/>
</dbReference>
<dbReference type="InterPro" id="IPR037066">
    <property type="entry name" value="Plug_dom_sf"/>
</dbReference>
<evidence type="ECO:0000313" key="9">
    <source>
        <dbReference type="EMBL" id="MCW3806370.1"/>
    </source>
</evidence>
<dbReference type="Pfam" id="PF07715">
    <property type="entry name" value="Plug"/>
    <property type="match status" value="1"/>
</dbReference>
<feature type="domain" description="TonB-dependent receptor plug" evidence="8">
    <location>
        <begin position="116"/>
        <end position="246"/>
    </location>
</feature>
<comment type="subcellular location">
    <subcellularLocation>
        <location evidence="1 7">Cell outer membrane</location>
        <topology evidence="1 7">Multi-pass membrane protein</topology>
    </subcellularLocation>
</comment>
<evidence type="ECO:0000256" key="7">
    <source>
        <dbReference type="PROSITE-ProRule" id="PRU01360"/>
    </source>
</evidence>
<dbReference type="SUPFAM" id="SSF56935">
    <property type="entry name" value="Porins"/>
    <property type="match status" value="1"/>
</dbReference>
<evidence type="ECO:0000259" key="8">
    <source>
        <dbReference type="Pfam" id="PF07715"/>
    </source>
</evidence>
<protein>
    <submittedName>
        <fullName evidence="9">TonB-dependent receptor</fullName>
    </submittedName>
</protein>
<dbReference type="SUPFAM" id="SSF49464">
    <property type="entry name" value="Carboxypeptidase regulatory domain-like"/>
    <property type="match status" value="1"/>
</dbReference>
<dbReference type="Gene3D" id="2.170.130.10">
    <property type="entry name" value="TonB-dependent receptor, plug domain"/>
    <property type="match status" value="1"/>
</dbReference>
<dbReference type="NCBIfam" id="TIGR04057">
    <property type="entry name" value="SusC_RagA_signa"/>
    <property type="match status" value="1"/>
</dbReference>
<keyword evidence="2 7" id="KW-0813">Transport</keyword>
<dbReference type="RefSeq" id="WP_301199751.1">
    <property type="nucleotide sequence ID" value="NZ_JAPDPI010000023.1"/>
</dbReference>
<dbReference type="InterPro" id="IPR023997">
    <property type="entry name" value="TonB-dep_OMP_SusC/RagA_CS"/>
</dbReference>
<evidence type="ECO:0000256" key="6">
    <source>
        <dbReference type="ARBA" id="ARBA00023237"/>
    </source>
</evidence>
<dbReference type="Proteomes" id="UP001207408">
    <property type="component" value="Unassembled WGS sequence"/>
</dbReference>
<comment type="similarity">
    <text evidence="7">Belongs to the TonB-dependent receptor family.</text>
</comment>
<keyword evidence="5 7" id="KW-0472">Membrane</keyword>
<dbReference type="Pfam" id="PF13715">
    <property type="entry name" value="CarbopepD_reg_2"/>
    <property type="match status" value="1"/>
</dbReference>
<accession>A0AAE3MEZ1</accession>
<keyword evidence="3 7" id="KW-1134">Transmembrane beta strand</keyword>
<keyword evidence="10" id="KW-1185">Reference proteome</keyword>
<comment type="caution">
    <text evidence="9">The sequence shown here is derived from an EMBL/GenBank/DDBJ whole genome shotgun (WGS) entry which is preliminary data.</text>
</comment>
<reference evidence="9" key="1">
    <citation type="submission" date="2022-10" db="EMBL/GenBank/DDBJ databases">
        <authorList>
            <person name="Yu W.X."/>
        </authorList>
    </citation>
    <scope>NUCLEOTIDE SEQUENCE</scope>
    <source>
        <strain evidence="9">D04</strain>
    </source>
</reference>
<dbReference type="InterPro" id="IPR036942">
    <property type="entry name" value="Beta-barrel_TonB_sf"/>
</dbReference>
<evidence type="ECO:0000256" key="1">
    <source>
        <dbReference type="ARBA" id="ARBA00004571"/>
    </source>
</evidence>
<name>A0AAE3MEZ1_9BACT</name>
<dbReference type="InterPro" id="IPR039426">
    <property type="entry name" value="TonB-dep_rcpt-like"/>
</dbReference>
<dbReference type="FunFam" id="2.60.40.1120:FF:000003">
    <property type="entry name" value="Outer membrane protein Omp121"/>
    <property type="match status" value="1"/>
</dbReference>
<dbReference type="EMBL" id="JAPDPI010000023">
    <property type="protein sequence ID" value="MCW3806370.1"/>
    <property type="molecule type" value="Genomic_DNA"/>
</dbReference>
<dbReference type="InterPro" id="IPR008969">
    <property type="entry name" value="CarboxyPept-like_regulatory"/>
</dbReference>
<keyword evidence="4 7" id="KW-0812">Transmembrane</keyword>
<keyword evidence="9" id="KW-0675">Receptor</keyword>
<keyword evidence="6 7" id="KW-0998">Cell outer membrane</keyword>
<evidence type="ECO:0000256" key="2">
    <source>
        <dbReference type="ARBA" id="ARBA00022448"/>
    </source>
</evidence>
<dbReference type="Gene3D" id="2.40.170.20">
    <property type="entry name" value="TonB-dependent receptor, beta-barrel domain"/>
    <property type="match status" value="1"/>
</dbReference>